<dbReference type="EMBL" id="JANAVB010006199">
    <property type="protein sequence ID" value="KAJ6845566.1"/>
    <property type="molecule type" value="Genomic_DNA"/>
</dbReference>
<name>A0AAX6HWZ2_IRIPA</name>
<comment type="caution">
    <text evidence="2">The sequence shown here is derived from an EMBL/GenBank/DDBJ whole genome shotgun (WGS) entry which is preliminary data.</text>
</comment>
<dbReference type="Proteomes" id="UP001140949">
    <property type="component" value="Unassembled WGS sequence"/>
</dbReference>
<reference evidence="2" key="2">
    <citation type="submission" date="2023-04" db="EMBL/GenBank/DDBJ databases">
        <authorList>
            <person name="Bruccoleri R.E."/>
            <person name="Oakeley E.J."/>
            <person name="Faust A.-M."/>
            <person name="Dessus-Babus S."/>
            <person name="Altorfer M."/>
            <person name="Burckhardt D."/>
            <person name="Oertli M."/>
            <person name="Naumann U."/>
            <person name="Petersen F."/>
            <person name="Wong J."/>
        </authorList>
    </citation>
    <scope>NUCLEOTIDE SEQUENCE</scope>
    <source>
        <strain evidence="2">GSM-AAB239-AS_SAM_17_03QT</strain>
        <tissue evidence="2">Leaf</tissue>
    </source>
</reference>
<gene>
    <name evidence="2" type="ORF">M6B38_287585</name>
</gene>
<evidence type="ECO:0000256" key="1">
    <source>
        <dbReference type="SAM" id="MobiDB-lite"/>
    </source>
</evidence>
<evidence type="ECO:0000313" key="2">
    <source>
        <dbReference type="EMBL" id="KAJ6845566.1"/>
    </source>
</evidence>
<protein>
    <submittedName>
        <fullName evidence="2">Piriformospora indica-insensitive protein 2-like</fullName>
    </submittedName>
</protein>
<reference evidence="2" key="1">
    <citation type="journal article" date="2023" name="GigaByte">
        <title>Genome assembly of the bearded iris, Iris pallida Lam.</title>
        <authorList>
            <person name="Bruccoleri R.E."/>
            <person name="Oakeley E.J."/>
            <person name="Faust A.M.E."/>
            <person name="Altorfer M."/>
            <person name="Dessus-Babus S."/>
            <person name="Burckhardt D."/>
            <person name="Oertli M."/>
            <person name="Naumann U."/>
            <person name="Petersen F."/>
            <person name="Wong J."/>
        </authorList>
    </citation>
    <scope>NUCLEOTIDE SEQUENCE</scope>
    <source>
        <strain evidence="2">GSM-AAB239-AS_SAM_17_03QT</strain>
    </source>
</reference>
<feature type="compositionally biased region" description="Basic residues" evidence="1">
    <location>
        <begin position="1"/>
        <end position="12"/>
    </location>
</feature>
<evidence type="ECO:0000313" key="3">
    <source>
        <dbReference type="Proteomes" id="UP001140949"/>
    </source>
</evidence>
<feature type="region of interest" description="Disordered" evidence="1">
    <location>
        <begin position="1"/>
        <end position="53"/>
    </location>
</feature>
<keyword evidence="3" id="KW-1185">Reference proteome</keyword>
<organism evidence="2 3">
    <name type="scientific">Iris pallida</name>
    <name type="common">Sweet iris</name>
    <dbReference type="NCBI Taxonomy" id="29817"/>
    <lineage>
        <taxon>Eukaryota</taxon>
        <taxon>Viridiplantae</taxon>
        <taxon>Streptophyta</taxon>
        <taxon>Embryophyta</taxon>
        <taxon>Tracheophyta</taxon>
        <taxon>Spermatophyta</taxon>
        <taxon>Magnoliopsida</taxon>
        <taxon>Liliopsida</taxon>
        <taxon>Asparagales</taxon>
        <taxon>Iridaceae</taxon>
        <taxon>Iridoideae</taxon>
        <taxon>Irideae</taxon>
        <taxon>Iris</taxon>
    </lineage>
</organism>
<accession>A0AAX6HWZ2</accession>
<sequence length="53" mass="6207">MIHPCTPRRRKERSLQNPQLRNRDRGCPTKQTSCPSSRRSRRRTRASPSGCSR</sequence>
<dbReference type="AlphaFoldDB" id="A0AAX6HWZ2"/>
<proteinExistence type="predicted"/>